<keyword evidence="4" id="KW-1185">Reference proteome</keyword>
<feature type="domain" description="3-keto-alpha-glucoside-1,2-lyase/3-keto-2-hydroxy-glucal hydratase" evidence="2">
    <location>
        <begin position="54"/>
        <end position="249"/>
    </location>
</feature>
<reference evidence="3" key="1">
    <citation type="submission" date="2021-12" db="EMBL/GenBank/DDBJ databases">
        <title>Novel species in genus Dyadobacter.</title>
        <authorList>
            <person name="Ma C."/>
        </authorList>
    </citation>
    <scope>NUCLEOTIDE SEQUENCE</scope>
    <source>
        <strain evidence="3">LJ419</strain>
    </source>
</reference>
<dbReference type="InterPro" id="IPR010496">
    <property type="entry name" value="AL/BT2_dom"/>
</dbReference>
<dbReference type="Gene3D" id="2.60.120.560">
    <property type="entry name" value="Exo-inulinase, domain 1"/>
    <property type="match status" value="1"/>
</dbReference>
<protein>
    <submittedName>
        <fullName evidence="3">DUF1080 domain-containing protein</fullName>
    </submittedName>
</protein>
<gene>
    <name evidence="3" type="ORF">LXM26_17770</name>
</gene>
<evidence type="ECO:0000256" key="1">
    <source>
        <dbReference type="SAM" id="SignalP"/>
    </source>
</evidence>
<dbReference type="Proteomes" id="UP001139000">
    <property type="component" value="Unassembled WGS sequence"/>
</dbReference>
<proteinExistence type="predicted"/>
<keyword evidence="1" id="KW-0732">Signal</keyword>
<accession>A0A9X1PPL2</accession>
<name>A0A9X1PPL2_9BACT</name>
<dbReference type="EMBL" id="JAJTTC010000004">
    <property type="protein sequence ID" value="MCF0063363.1"/>
    <property type="molecule type" value="Genomic_DNA"/>
</dbReference>
<dbReference type="Pfam" id="PF06439">
    <property type="entry name" value="3keto-disac_hyd"/>
    <property type="match status" value="1"/>
</dbReference>
<evidence type="ECO:0000313" key="3">
    <source>
        <dbReference type="EMBL" id="MCF0063363.1"/>
    </source>
</evidence>
<feature type="chain" id="PRO_5040879853" evidence="1">
    <location>
        <begin position="23"/>
        <end position="251"/>
    </location>
</feature>
<dbReference type="RefSeq" id="WP_234656372.1">
    <property type="nucleotide sequence ID" value="NZ_CP094997.1"/>
</dbReference>
<sequence>MSKNFYIFLLSALILKSSFTFSQTLPPASATEDWSVKPPVVIPAESPDLPPSDAIVLFRGKQDLDKWRHLDGSAVKWEVNAEGMTIVPKTTDIQTRQKFGNSQLHIEWKTPDPKEDKGMNRGNSGVFLMGLYELQIYESYNYETRIYYNGQAGSVYKQHIPLVNAARKPQTWQSFDIIFEAPVFNADKSLKTPAYMTVLHNNVLILNHVELKGPMVYQGFPKYEYHEAKMPLRLQEHGSRVSFRNIWIREF</sequence>
<evidence type="ECO:0000259" key="2">
    <source>
        <dbReference type="Pfam" id="PF06439"/>
    </source>
</evidence>
<evidence type="ECO:0000313" key="4">
    <source>
        <dbReference type="Proteomes" id="UP001139000"/>
    </source>
</evidence>
<feature type="signal peptide" evidence="1">
    <location>
        <begin position="1"/>
        <end position="22"/>
    </location>
</feature>
<organism evidence="3 4">
    <name type="scientific">Dyadobacter chenwenxiniae</name>
    <dbReference type="NCBI Taxonomy" id="2906456"/>
    <lineage>
        <taxon>Bacteria</taxon>
        <taxon>Pseudomonadati</taxon>
        <taxon>Bacteroidota</taxon>
        <taxon>Cytophagia</taxon>
        <taxon>Cytophagales</taxon>
        <taxon>Spirosomataceae</taxon>
        <taxon>Dyadobacter</taxon>
    </lineage>
</organism>
<dbReference type="AlphaFoldDB" id="A0A9X1PPL2"/>
<dbReference type="GO" id="GO:0016787">
    <property type="term" value="F:hydrolase activity"/>
    <property type="evidence" value="ECO:0007669"/>
    <property type="project" value="InterPro"/>
</dbReference>
<comment type="caution">
    <text evidence="3">The sequence shown here is derived from an EMBL/GenBank/DDBJ whole genome shotgun (WGS) entry which is preliminary data.</text>
</comment>